<organism evidence="10 11">
    <name type="scientific">Caerostris darwini</name>
    <dbReference type="NCBI Taxonomy" id="1538125"/>
    <lineage>
        <taxon>Eukaryota</taxon>
        <taxon>Metazoa</taxon>
        <taxon>Ecdysozoa</taxon>
        <taxon>Arthropoda</taxon>
        <taxon>Chelicerata</taxon>
        <taxon>Arachnida</taxon>
        <taxon>Araneae</taxon>
        <taxon>Araneomorphae</taxon>
        <taxon>Entelegynae</taxon>
        <taxon>Araneoidea</taxon>
        <taxon>Araneidae</taxon>
        <taxon>Caerostris</taxon>
    </lineage>
</organism>
<protein>
    <submittedName>
        <fullName evidence="10">INCENP_ARK-bind domain-containing protein</fullName>
    </submittedName>
</protein>
<dbReference type="EMBL" id="BPLQ01013137">
    <property type="protein sequence ID" value="GIY70180.1"/>
    <property type="molecule type" value="Genomic_DNA"/>
</dbReference>
<gene>
    <name evidence="10" type="primary">AVEN_55835_1</name>
    <name evidence="10" type="ORF">CDAR_167902</name>
</gene>
<keyword evidence="7" id="KW-0539">Nucleus</keyword>
<dbReference type="PANTHER" id="PTHR13142">
    <property type="entry name" value="INNER CENTROMERE PROTEIN"/>
    <property type="match status" value="1"/>
</dbReference>
<sequence>MATAPKNILKLLSDLSVLSDKIIEEKACEINRISEWIEIFEGRADSIVNNESISDSEKLPSLVSYYKGPSERRGKNEGGRISTVLIDMQKDNLHKNENRGIHKNFPKPLTKSPVPLNNGGRSNCNETFVCHEKSICVSAETPLKTKETPSLMSTEGNGIIRSSKRKSSTELSSGESLKKTRLAKGVKLHQPSEKSLRHAELGKLTKEKNSLLSLNSKSSEPVVRRSPRLKENNLRCKMNKKEDKASENLKSILAVRQMKIEENKKKRGEKMEKAHLQKTKLENEKLSKLRIVTSNSGCKEMKSISEIANKKKYAGENEISKEICCASLKEKTISGKKAFTPGNKNIEKKMSPVKRMQNTPLTRKETDNIQGKTVLNSTFVAKEKNVASSKVKGKPLKEKEALVSSSTLTNATHGVNSKNISSSTKIFKVLSKTVKPSTLAEPLKQHVNSAISNTPVKKGTHSSYAMTPQTSFVSYDISDIKSDDSDEEETANSKPIPSWATGVLLRNALLHQHHYPVEVNKLFGNYFEAPDLSAIMGVKNTQYKKRTSSAIWNSSFT</sequence>
<dbReference type="PANTHER" id="PTHR13142:SF1">
    <property type="entry name" value="INNER CENTROMERE PROTEIN"/>
    <property type="match status" value="1"/>
</dbReference>
<proteinExistence type="inferred from homology"/>
<evidence type="ECO:0000256" key="5">
    <source>
        <dbReference type="ARBA" id="ARBA00022829"/>
    </source>
</evidence>
<dbReference type="AlphaFoldDB" id="A0AAV4VIQ9"/>
<keyword evidence="5" id="KW-0159">Chromosome partition</keyword>
<feature type="region of interest" description="Disordered" evidence="8">
    <location>
        <begin position="98"/>
        <end position="117"/>
    </location>
</feature>
<dbReference type="Pfam" id="PF03941">
    <property type="entry name" value="INCENP_ARK-bind"/>
    <property type="match status" value="1"/>
</dbReference>
<comment type="similarity">
    <text evidence="3">Belongs to the INCENP family.</text>
</comment>
<reference evidence="10 11" key="1">
    <citation type="submission" date="2021-06" db="EMBL/GenBank/DDBJ databases">
        <title>Caerostris darwini draft genome.</title>
        <authorList>
            <person name="Kono N."/>
            <person name="Arakawa K."/>
        </authorList>
    </citation>
    <scope>NUCLEOTIDE SEQUENCE [LARGE SCALE GENOMIC DNA]</scope>
</reference>
<dbReference type="Proteomes" id="UP001054837">
    <property type="component" value="Unassembled WGS sequence"/>
</dbReference>
<evidence type="ECO:0000256" key="1">
    <source>
        <dbReference type="ARBA" id="ARBA00004123"/>
    </source>
</evidence>
<keyword evidence="4" id="KW-0963">Cytoplasm</keyword>
<evidence type="ECO:0000256" key="8">
    <source>
        <dbReference type="SAM" id="MobiDB-lite"/>
    </source>
</evidence>
<feature type="region of interest" description="Disordered" evidence="8">
    <location>
        <begin position="147"/>
        <end position="197"/>
    </location>
</feature>
<dbReference type="Gene3D" id="6.10.250.2990">
    <property type="match status" value="1"/>
</dbReference>
<evidence type="ECO:0000256" key="3">
    <source>
        <dbReference type="ARBA" id="ARBA00010042"/>
    </source>
</evidence>
<evidence type="ECO:0000256" key="2">
    <source>
        <dbReference type="ARBA" id="ARBA00004186"/>
    </source>
</evidence>
<evidence type="ECO:0000256" key="7">
    <source>
        <dbReference type="ARBA" id="ARBA00023242"/>
    </source>
</evidence>
<dbReference type="InterPro" id="IPR005635">
    <property type="entry name" value="Inner_centromere_prot_ARK-bd"/>
</dbReference>
<comment type="caution">
    <text evidence="10">The sequence shown here is derived from an EMBL/GenBank/DDBJ whole genome shotgun (WGS) entry which is preliminary data.</text>
</comment>
<evidence type="ECO:0000313" key="11">
    <source>
        <dbReference type="Proteomes" id="UP001054837"/>
    </source>
</evidence>
<accession>A0AAV4VIQ9</accession>
<feature type="domain" description="Inner centromere protein ARK-binding" evidence="9">
    <location>
        <begin position="479"/>
        <end position="532"/>
    </location>
</feature>
<evidence type="ECO:0000313" key="10">
    <source>
        <dbReference type="EMBL" id="GIY70180.1"/>
    </source>
</evidence>
<keyword evidence="11" id="KW-1185">Reference proteome</keyword>
<dbReference type="GO" id="GO:0007059">
    <property type="term" value="P:chromosome segregation"/>
    <property type="evidence" value="ECO:0007669"/>
    <property type="project" value="UniProtKB-KW"/>
</dbReference>
<keyword evidence="6" id="KW-0206">Cytoskeleton</keyword>
<dbReference type="GO" id="GO:0005634">
    <property type="term" value="C:nucleus"/>
    <property type="evidence" value="ECO:0007669"/>
    <property type="project" value="UniProtKB-SubCell"/>
</dbReference>
<evidence type="ECO:0000256" key="6">
    <source>
        <dbReference type="ARBA" id="ARBA00023212"/>
    </source>
</evidence>
<name>A0AAV4VIQ9_9ARAC</name>
<evidence type="ECO:0000256" key="4">
    <source>
        <dbReference type="ARBA" id="ARBA00022490"/>
    </source>
</evidence>
<evidence type="ECO:0000259" key="9">
    <source>
        <dbReference type="Pfam" id="PF03941"/>
    </source>
</evidence>
<dbReference type="GO" id="GO:0005819">
    <property type="term" value="C:spindle"/>
    <property type="evidence" value="ECO:0007669"/>
    <property type="project" value="UniProtKB-SubCell"/>
</dbReference>
<comment type="subcellular location">
    <subcellularLocation>
        <location evidence="2">Cytoplasm</location>
        <location evidence="2">Cytoskeleton</location>
        <location evidence="2">Spindle</location>
    </subcellularLocation>
    <subcellularLocation>
        <location evidence="1">Nucleus</location>
    </subcellularLocation>
</comment>